<feature type="transmembrane region" description="Helical" evidence="1">
    <location>
        <begin position="92"/>
        <end position="110"/>
    </location>
</feature>
<dbReference type="SUPFAM" id="SSF55874">
    <property type="entry name" value="ATPase domain of HSP90 chaperone/DNA topoisomerase II/histidine kinase"/>
    <property type="match status" value="1"/>
</dbReference>
<evidence type="ECO:0000259" key="2">
    <source>
        <dbReference type="Pfam" id="PF14501"/>
    </source>
</evidence>
<accession>E0RVI2</accession>
<feature type="transmembrane region" description="Helical" evidence="1">
    <location>
        <begin position="160"/>
        <end position="181"/>
    </location>
</feature>
<feature type="transmembrane region" description="Helical" evidence="1">
    <location>
        <begin position="193"/>
        <end position="211"/>
    </location>
</feature>
<dbReference type="GO" id="GO:0042802">
    <property type="term" value="F:identical protein binding"/>
    <property type="evidence" value="ECO:0007669"/>
    <property type="project" value="TreeGrafter"/>
</dbReference>
<dbReference type="PANTHER" id="PTHR40448:SF1">
    <property type="entry name" value="TWO-COMPONENT SENSOR HISTIDINE KINASE"/>
    <property type="match status" value="1"/>
</dbReference>
<name>E0RVI2_BUTPB</name>
<dbReference type="Gene3D" id="3.30.565.10">
    <property type="entry name" value="Histidine kinase-like ATPase, C-terminal domain"/>
    <property type="match status" value="1"/>
</dbReference>
<keyword evidence="3" id="KW-0418">Kinase</keyword>
<keyword evidence="4" id="KW-1185">Reference proteome</keyword>
<feature type="transmembrane region" description="Helical" evidence="1">
    <location>
        <begin position="60"/>
        <end position="80"/>
    </location>
</feature>
<evidence type="ECO:0000256" key="1">
    <source>
        <dbReference type="SAM" id="Phobius"/>
    </source>
</evidence>
<feature type="domain" description="Sensor histidine kinase NatK-like C-terminal" evidence="2">
    <location>
        <begin position="326"/>
        <end position="431"/>
    </location>
</feature>
<evidence type="ECO:0000313" key="4">
    <source>
        <dbReference type="Proteomes" id="UP000001299"/>
    </source>
</evidence>
<dbReference type="InterPro" id="IPR032834">
    <property type="entry name" value="NatK-like_C"/>
</dbReference>
<dbReference type="PANTHER" id="PTHR40448">
    <property type="entry name" value="TWO-COMPONENT SENSOR HISTIDINE KINASE"/>
    <property type="match status" value="1"/>
</dbReference>
<gene>
    <name evidence="3" type="ordered locus">bpr_I2098</name>
</gene>
<dbReference type="EMBL" id="CP001810">
    <property type="protein sequence ID" value="ADL34831.1"/>
    <property type="molecule type" value="Genomic_DNA"/>
</dbReference>
<dbReference type="STRING" id="515622.bpr_I2098"/>
<feature type="transmembrane region" description="Helical" evidence="1">
    <location>
        <begin position="37"/>
        <end position="54"/>
    </location>
</feature>
<dbReference type="GO" id="GO:0004673">
    <property type="term" value="F:protein histidine kinase activity"/>
    <property type="evidence" value="ECO:0007669"/>
    <property type="project" value="UniProtKB-EC"/>
</dbReference>
<sequence>MENIYQDIPRIYTALAEWLACLTYCMVMKRKVKNEDFVLVTILSLIVQSMFLVLTKGLPVFFWIPCMLIAVGLMYAYMAFTCDDSRNVIGYYCARAFLLAELAASLEWQLACFFKRKTDSLWVQLLILVGVYLLVFTWAHYMEVGITRGVFQLEINNRELWAAVLIAILVFAFSNLSFVFSNTPFSGGLAADIFYIRTLVDIAGIMILYVYQSRICELLAEKELRNIHSMLKAQYDKYRNYQSTFEVINMKYHDLKHQIAGLRAEMSDDERKKWIDSLEQELESYSPELETGNSVLDTLIAGKMMNCRANNIKITCVADGDILDFMHVADICTIFGNALDNAIESVTLIDDPEKRLIHLSLSQKKNFVLIQINNYCENTITLKNGYPVTTKADKGNHGFGLKSIRYTIEKYHGTLNFDLNDNWFELKMLIPKGNNA</sequence>
<dbReference type="EC" id="2.7.13.3" evidence="3"/>
<dbReference type="eggNOG" id="COG3290">
    <property type="taxonomic scope" value="Bacteria"/>
</dbReference>
<keyword evidence="1" id="KW-1133">Transmembrane helix</keyword>
<evidence type="ECO:0000313" key="3">
    <source>
        <dbReference type="EMBL" id="ADL34831.1"/>
    </source>
</evidence>
<dbReference type="RefSeq" id="WP_013281485.1">
    <property type="nucleotide sequence ID" value="NC_014387.1"/>
</dbReference>
<dbReference type="KEGG" id="bpb:bpr_I2098"/>
<dbReference type="Pfam" id="PF14501">
    <property type="entry name" value="HATPase_c_5"/>
    <property type="match status" value="1"/>
</dbReference>
<dbReference type="Proteomes" id="UP000001299">
    <property type="component" value="Chromosome 1"/>
</dbReference>
<dbReference type="AlphaFoldDB" id="E0RVI2"/>
<reference evidence="3 4" key="1">
    <citation type="journal article" date="2010" name="PLoS ONE">
        <title>The glycobiome of the rumen bacterium Butyrivibrio proteoclasticus B316(T) highlights adaptation to a polysaccharide-rich environment.</title>
        <authorList>
            <person name="Kelly W.J."/>
            <person name="Leahy S.C."/>
            <person name="Altermann E."/>
            <person name="Yeoman C.J."/>
            <person name="Dunne J.C."/>
            <person name="Kong Z."/>
            <person name="Pacheco D.M."/>
            <person name="Li D."/>
            <person name="Noel S.J."/>
            <person name="Moon C.D."/>
            <person name="Cookson A.L."/>
            <person name="Attwood G.T."/>
        </authorList>
    </citation>
    <scope>NUCLEOTIDE SEQUENCE [LARGE SCALE GENOMIC DNA]</scope>
    <source>
        <strain evidence="4">ATCC 51982 / DSM 14932 / B316</strain>
    </source>
</reference>
<proteinExistence type="predicted"/>
<keyword evidence="1" id="KW-0472">Membrane</keyword>
<feature type="transmembrane region" description="Helical" evidence="1">
    <location>
        <begin position="122"/>
        <end position="139"/>
    </location>
</feature>
<keyword evidence="1" id="KW-0812">Transmembrane</keyword>
<protein>
    <submittedName>
        <fullName evidence="3">Two component system histidine kinase</fullName>
        <ecNumber evidence="3">2.7.13.3</ecNumber>
    </submittedName>
</protein>
<dbReference type="InterPro" id="IPR036890">
    <property type="entry name" value="HATPase_C_sf"/>
</dbReference>
<keyword evidence="3" id="KW-0808">Transferase</keyword>
<dbReference type="CDD" id="cd16935">
    <property type="entry name" value="HATPase_AgrC-ComD-like"/>
    <property type="match status" value="1"/>
</dbReference>
<organism evidence="3 4">
    <name type="scientific">Butyrivibrio proteoclasticus (strain ATCC 51982 / DSM 14932 / B316)</name>
    <name type="common">Clostridium proteoclasticum</name>
    <dbReference type="NCBI Taxonomy" id="515622"/>
    <lineage>
        <taxon>Bacteria</taxon>
        <taxon>Bacillati</taxon>
        <taxon>Bacillota</taxon>
        <taxon>Clostridia</taxon>
        <taxon>Lachnospirales</taxon>
        <taxon>Lachnospiraceae</taxon>
        <taxon>Butyrivibrio</taxon>
    </lineage>
</organism>
<dbReference type="HOGENOM" id="CLU_020211_0_0_9"/>